<dbReference type="PANTHER" id="PTHR31306">
    <property type="entry name" value="ALPHA-1,6-MANNOSYLTRANSFERASE MNN11-RELATED"/>
    <property type="match status" value="1"/>
</dbReference>
<reference evidence="5" key="1">
    <citation type="journal article" date="2020" name="Stud. Mycol.">
        <title>101 Dothideomycetes genomes: a test case for predicting lifestyles and emergence of pathogens.</title>
        <authorList>
            <person name="Haridas S."/>
            <person name="Albert R."/>
            <person name="Binder M."/>
            <person name="Bloem J."/>
            <person name="Labutti K."/>
            <person name="Salamov A."/>
            <person name="Andreopoulos B."/>
            <person name="Baker S."/>
            <person name="Barry K."/>
            <person name="Bills G."/>
            <person name="Bluhm B."/>
            <person name="Cannon C."/>
            <person name="Castanera R."/>
            <person name="Culley D."/>
            <person name="Daum C."/>
            <person name="Ezra D."/>
            <person name="Gonzalez J."/>
            <person name="Henrissat B."/>
            <person name="Kuo A."/>
            <person name="Liang C."/>
            <person name="Lipzen A."/>
            <person name="Lutzoni F."/>
            <person name="Magnuson J."/>
            <person name="Mondo S."/>
            <person name="Nolan M."/>
            <person name="Ohm R."/>
            <person name="Pangilinan J."/>
            <person name="Park H.-J."/>
            <person name="Ramirez L."/>
            <person name="Alfaro M."/>
            <person name="Sun H."/>
            <person name="Tritt A."/>
            <person name="Yoshinaga Y."/>
            <person name="Zwiers L.-H."/>
            <person name="Turgeon B."/>
            <person name="Goodwin S."/>
            <person name="Spatafora J."/>
            <person name="Crous P."/>
            <person name="Grigoriev I."/>
        </authorList>
    </citation>
    <scope>NUCLEOTIDE SEQUENCE</scope>
    <source>
        <strain evidence="5">ATCC 16933</strain>
    </source>
</reference>
<dbReference type="GO" id="GO:0006487">
    <property type="term" value="P:protein N-linked glycosylation"/>
    <property type="evidence" value="ECO:0007669"/>
    <property type="project" value="TreeGrafter"/>
</dbReference>
<comment type="similarity">
    <text evidence="1">Belongs to the glycosyltransferase 34 family.</text>
</comment>
<accession>A0A6A6PD29</accession>
<evidence type="ECO:0000256" key="2">
    <source>
        <dbReference type="ARBA" id="ARBA00022676"/>
    </source>
</evidence>
<evidence type="ECO:0000313" key="5">
    <source>
        <dbReference type="EMBL" id="KAF2461885.1"/>
    </source>
</evidence>
<evidence type="ECO:0008006" key="7">
    <source>
        <dbReference type="Google" id="ProtNLM"/>
    </source>
</evidence>
<feature type="region of interest" description="Disordered" evidence="4">
    <location>
        <begin position="329"/>
        <end position="368"/>
    </location>
</feature>
<dbReference type="GO" id="GO:0016757">
    <property type="term" value="F:glycosyltransferase activity"/>
    <property type="evidence" value="ECO:0007669"/>
    <property type="project" value="UniProtKB-KW"/>
</dbReference>
<gene>
    <name evidence="5" type="ORF">BDY21DRAFT_375811</name>
</gene>
<dbReference type="InterPro" id="IPR008630">
    <property type="entry name" value="Glyco_trans_34"/>
</dbReference>
<organism evidence="5 6">
    <name type="scientific">Lineolata rhizophorae</name>
    <dbReference type="NCBI Taxonomy" id="578093"/>
    <lineage>
        <taxon>Eukaryota</taxon>
        <taxon>Fungi</taxon>
        <taxon>Dikarya</taxon>
        <taxon>Ascomycota</taxon>
        <taxon>Pezizomycotina</taxon>
        <taxon>Dothideomycetes</taxon>
        <taxon>Dothideomycetes incertae sedis</taxon>
        <taxon>Lineolatales</taxon>
        <taxon>Lineolataceae</taxon>
        <taxon>Lineolata</taxon>
    </lineage>
</organism>
<keyword evidence="3" id="KW-0808">Transferase</keyword>
<evidence type="ECO:0000313" key="6">
    <source>
        <dbReference type="Proteomes" id="UP000799766"/>
    </source>
</evidence>
<keyword evidence="2" id="KW-0328">Glycosyltransferase</keyword>
<dbReference type="Gene3D" id="3.90.550.10">
    <property type="entry name" value="Spore Coat Polysaccharide Biosynthesis Protein SpsA, Chain A"/>
    <property type="match status" value="1"/>
</dbReference>
<evidence type="ECO:0000256" key="3">
    <source>
        <dbReference type="ARBA" id="ARBA00022679"/>
    </source>
</evidence>
<dbReference type="AlphaFoldDB" id="A0A6A6PD29"/>
<dbReference type="EMBL" id="MU001670">
    <property type="protein sequence ID" value="KAF2461885.1"/>
    <property type="molecule type" value="Genomic_DNA"/>
</dbReference>
<dbReference type="InterPro" id="IPR029044">
    <property type="entry name" value="Nucleotide-diphossugar_trans"/>
</dbReference>
<name>A0A6A6PD29_9PEZI</name>
<evidence type="ECO:0000256" key="1">
    <source>
        <dbReference type="ARBA" id="ARBA00005664"/>
    </source>
</evidence>
<dbReference type="GO" id="GO:0000139">
    <property type="term" value="C:Golgi membrane"/>
    <property type="evidence" value="ECO:0007669"/>
    <property type="project" value="TreeGrafter"/>
</dbReference>
<protein>
    <recommendedName>
        <fullName evidence="7">Galactosyl transferase GMA12/MNN10 family-domain-containing protein</fullName>
    </recommendedName>
</protein>
<dbReference type="OrthoDB" id="407658at2759"/>
<keyword evidence="6" id="KW-1185">Reference proteome</keyword>
<evidence type="ECO:0000256" key="4">
    <source>
        <dbReference type="SAM" id="MobiDB-lite"/>
    </source>
</evidence>
<dbReference type="PANTHER" id="PTHR31306:SF8">
    <property type="entry name" value="GLYCOSYLTRANSFERASE FAMILY 34 PROTEIN"/>
    <property type="match status" value="1"/>
</dbReference>
<dbReference type="Proteomes" id="UP000799766">
    <property type="component" value="Unassembled WGS sequence"/>
</dbReference>
<sequence length="456" mass="48520">MLVLLSWKFSLSNRESVRSEAGDAPWPPPPRIAKASMLYGQTNSLYERALRTHARHNELHGYAMHVLREEISRGYWNKLSYLHSLVVQELAKPAEQRVEWIMWTDAHTVVLNPHVPLHAFVPPPDFPTVHFVGPRTASGALCSSSFFLRAHPWSLDLLTRALAYPLLNAPADPFSPPGSGASDPAAAPSLDPDTTMDALALAAALNASAASDDPAHHHAIYPPRAWFAARPAPATMADPAGAVAAAEAAAAAAAAAGLAADAAVPAFGGEGGVVAAPPDGAAADDEEDAGVRAGALLVQFPGNGNGNGNGNGAAKWRGMSAWLDAVERERAEGPRGGGAREATARGDGSDEDEMAGSPDEQSPGASPGWSLHYDRSFYPNVVARFWDGARDARAVLAGLDRVAEKLGGNPARHPAELVRATERLRDALRWRPDRRRELDDAVWYGRWFLRAAEGSI</sequence>
<proteinExistence type="inferred from homology"/>